<feature type="non-terminal residue" evidence="1">
    <location>
        <position position="93"/>
    </location>
</feature>
<evidence type="ECO:0000313" key="2">
    <source>
        <dbReference type="Proteomes" id="UP000245626"/>
    </source>
</evidence>
<name>A0ACD0P0H4_9BASI</name>
<dbReference type="EMBL" id="KZ819833">
    <property type="protein sequence ID" value="PWN51566.1"/>
    <property type="molecule type" value="Genomic_DNA"/>
</dbReference>
<evidence type="ECO:0000313" key="1">
    <source>
        <dbReference type="EMBL" id="PWN51566.1"/>
    </source>
</evidence>
<protein>
    <submittedName>
        <fullName evidence="1">Uncharacterized protein</fullName>
    </submittedName>
</protein>
<proteinExistence type="predicted"/>
<keyword evidence="2" id="KW-1185">Reference proteome</keyword>
<reference evidence="1 2" key="1">
    <citation type="journal article" date="2018" name="Mol. Biol. Evol.">
        <title>Broad Genomic Sampling Reveals a Smut Pathogenic Ancestry of the Fungal Clade Ustilaginomycotina.</title>
        <authorList>
            <person name="Kijpornyongpan T."/>
            <person name="Mondo S.J."/>
            <person name="Barry K."/>
            <person name="Sandor L."/>
            <person name="Lee J."/>
            <person name="Lipzen A."/>
            <person name="Pangilinan J."/>
            <person name="LaButti K."/>
            <person name="Hainaut M."/>
            <person name="Henrissat B."/>
            <person name="Grigoriev I.V."/>
            <person name="Spatafora J.W."/>
            <person name="Aime M.C."/>
        </authorList>
    </citation>
    <scope>NUCLEOTIDE SEQUENCE [LARGE SCALE GENOMIC DNA]</scope>
    <source>
        <strain evidence="1 2">SA 807</strain>
    </source>
</reference>
<accession>A0ACD0P0H4</accession>
<gene>
    <name evidence="1" type="ORF">IE53DRAFT_313695</name>
</gene>
<dbReference type="Proteomes" id="UP000245626">
    <property type="component" value="Unassembled WGS sequence"/>
</dbReference>
<sequence>MVSPHSEALYFKLADLALSMGTELLDVEMAWSPSLTAALMAKRGRTRILVSYHDLVGALRWETSTPRKLYERAISFGADIVQMIGTALKPESN</sequence>
<organism evidence="1 2">
    <name type="scientific">Violaceomyces palustris</name>
    <dbReference type="NCBI Taxonomy" id="1673888"/>
    <lineage>
        <taxon>Eukaryota</taxon>
        <taxon>Fungi</taxon>
        <taxon>Dikarya</taxon>
        <taxon>Basidiomycota</taxon>
        <taxon>Ustilaginomycotina</taxon>
        <taxon>Ustilaginomycetes</taxon>
        <taxon>Violaceomycetales</taxon>
        <taxon>Violaceomycetaceae</taxon>
        <taxon>Violaceomyces</taxon>
    </lineage>
</organism>